<comment type="caution">
    <text evidence="1">The sequence shown here is derived from an EMBL/GenBank/DDBJ whole genome shotgun (WGS) entry which is preliminary data.</text>
</comment>
<evidence type="ECO:0000313" key="2">
    <source>
        <dbReference type="Proteomes" id="UP001603857"/>
    </source>
</evidence>
<keyword evidence="2" id="KW-1185">Reference proteome</keyword>
<proteinExistence type="predicted"/>
<gene>
    <name evidence="1" type="ORF">Fmac_030982</name>
</gene>
<protein>
    <submittedName>
        <fullName evidence="1">Uncharacterized protein</fullName>
    </submittedName>
</protein>
<dbReference type="Proteomes" id="UP001603857">
    <property type="component" value="Unassembled WGS sequence"/>
</dbReference>
<dbReference type="EMBL" id="JBGMDY010000011">
    <property type="protein sequence ID" value="KAL2317106.1"/>
    <property type="molecule type" value="Genomic_DNA"/>
</dbReference>
<accession>A0ABD1L0R4</accession>
<reference evidence="1 2" key="1">
    <citation type="submission" date="2024-08" db="EMBL/GenBank/DDBJ databases">
        <title>Insights into the chromosomal genome structure of Flemingia macrophylla.</title>
        <authorList>
            <person name="Ding Y."/>
            <person name="Zhao Y."/>
            <person name="Bi W."/>
            <person name="Wu M."/>
            <person name="Zhao G."/>
            <person name="Gong Y."/>
            <person name="Li W."/>
            <person name="Zhang P."/>
        </authorList>
    </citation>
    <scope>NUCLEOTIDE SEQUENCE [LARGE SCALE GENOMIC DNA]</scope>
    <source>
        <strain evidence="1">DYQJB</strain>
        <tissue evidence="1">Leaf</tissue>
    </source>
</reference>
<name>A0ABD1L0R4_9FABA</name>
<dbReference type="AlphaFoldDB" id="A0ABD1L0R4"/>
<evidence type="ECO:0000313" key="1">
    <source>
        <dbReference type="EMBL" id="KAL2317106.1"/>
    </source>
</evidence>
<sequence length="50" mass="5632">MEGDGDVVEEANRESNLREQRLKVETLSRPKLVTKFPANAAKPSVHSLFH</sequence>
<organism evidence="1 2">
    <name type="scientific">Flemingia macrophylla</name>
    <dbReference type="NCBI Taxonomy" id="520843"/>
    <lineage>
        <taxon>Eukaryota</taxon>
        <taxon>Viridiplantae</taxon>
        <taxon>Streptophyta</taxon>
        <taxon>Embryophyta</taxon>
        <taxon>Tracheophyta</taxon>
        <taxon>Spermatophyta</taxon>
        <taxon>Magnoliopsida</taxon>
        <taxon>eudicotyledons</taxon>
        <taxon>Gunneridae</taxon>
        <taxon>Pentapetalae</taxon>
        <taxon>rosids</taxon>
        <taxon>fabids</taxon>
        <taxon>Fabales</taxon>
        <taxon>Fabaceae</taxon>
        <taxon>Papilionoideae</taxon>
        <taxon>50 kb inversion clade</taxon>
        <taxon>NPAAA clade</taxon>
        <taxon>indigoferoid/millettioid clade</taxon>
        <taxon>Phaseoleae</taxon>
        <taxon>Flemingia</taxon>
    </lineage>
</organism>